<dbReference type="Proteomes" id="UP000377595">
    <property type="component" value="Unassembled WGS sequence"/>
</dbReference>
<dbReference type="InterPro" id="IPR009297">
    <property type="entry name" value="DUF952"/>
</dbReference>
<name>A0A5M3XFE5_9ACTN</name>
<reference evidence="1 2" key="1">
    <citation type="submission" date="2019-10" db="EMBL/GenBank/DDBJ databases">
        <title>Whole genome shotgun sequence of Acrocarpospora pleiomorpha NBRC 16267.</title>
        <authorList>
            <person name="Ichikawa N."/>
            <person name="Kimura A."/>
            <person name="Kitahashi Y."/>
            <person name="Komaki H."/>
            <person name="Oguchi A."/>
        </authorList>
    </citation>
    <scope>NUCLEOTIDE SEQUENCE [LARGE SCALE GENOMIC DNA]</scope>
    <source>
        <strain evidence="1 2">NBRC 16267</strain>
    </source>
</reference>
<organism evidence="1 2">
    <name type="scientific">Acrocarpospora pleiomorpha</name>
    <dbReference type="NCBI Taxonomy" id="90975"/>
    <lineage>
        <taxon>Bacteria</taxon>
        <taxon>Bacillati</taxon>
        <taxon>Actinomycetota</taxon>
        <taxon>Actinomycetes</taxon>
        <taxon>Streptosporangiales</taxon>
        <taxon>Streptosporangiaceae</taxon>
        <taxon>Acrocarpospora</taxon>
    </lineage>
</organism>
<accession>A0A5M3XFE5</accession>
<dbReference type="AlphaFoldDB" id="A0A5M3XFE5"/>
<sequence length="150" mass="16221">MGLAGHTREDRAVHGNEETHPGLCLVRREHPSVIPHCGPHAKVHAMILHLALASDWAHAQASGHYRVSTLGRTLEQEGFIHASADLAQAQGVAARYYTTVTEPLLLLHIQEDLLGCPVKHETPAGSDETFPHIYGPIPVTAVTAVTPFQP</sequence>
<dbReference type="PANTHER" id="PTHR34129">
    <property type="entry name" value="BLR1139 PROTEIN"/>
    <property type="match status" value="1"/>
</dbReference>
<protein>
    <recommendedName>
        <fullName evidence="3">Glutathione S-transferase</fullName>
    </recommendedName>
</protein>
<comment type="caution">
    <text evidence="1">The sequence shown here is derived from an EMBL/GenBank/DDBJ whole genome shotgun (WGS) entry which is preliminary data.</text>
</comment>
<dbReference type="PANTHER" id="PTHR34129:SF1">
    <property type="entry name" value="DUF952 DOMAIN-CONTAINING PROTEIN"/>
    <property type="match status" value="1"/>
</dbReference>
<keyword evidence="2" id="KW-1185">Reference proteome</keyword>
<dbReference type="SUPFAM" id="SSF56399">
    <property type="entry name" value="ADP-ribosylation"/>
    <property type="match status" value="1"/>
</dbReference>
<gene>
    <name evidence="1" type="ORF">Aple_005780</name>
</gene>
<evidence type="ECO:0000313" key="2">
    <source>
        <dbReference type="Proteomes" id="UP000377595"/>
    </source>
</evidence>
<evidence type="ECO:0000313" key="1">
    <source>
        <dbReference type="EMBL" id="GES17683.1"/>
    </source>
</evidence>
<proteinExistence type="predicted"/>
<dbReference type="EMBL" id="BLAF01000004">
    <property type="protein sequence ID" value="GES17683.1"/>
    <property type="molecule type" value="Genomic_DNA"/>
</dbReference>
<evidence type="ECO:0008006" key="3">
    <source>
        <dbReference type="Google" id="ProtNLM"/>
    </source>
</evidence>
<dbReference type="Pfam" id="PF06108">
    <property type="entry name" value="DUF952"/>
    <property type="match status" value="1"/>
</dbReference>
<dbReference type="Gene3D" id="3.20.170.20">
    <property type="entry name" value="Protein of unknown function DUF952"/>
    <property type="match status" value="1"/>
</dbReference>